<evidence type="ECO:0000313" key="3">
    <source>
        <dbReference type="Proteomes" id="UP001295462"/>
    </source>
</evidence>
<organism evidence="2 3">
    <name type="scientific">Vibrio jasicida</name>
    <dbReference type="NCBI Taxonomy" id="766224"/>
    <lineage>
        <taxon>Bacteria</taxon>
        <taxon>Pseudomonadati</taxon>
        <taxon>Pseudomonadota</taxon>
        <taxon>Gammaproteobacteria</taxon>
        <taxon>Vibrionales</taxon>
        <taxon>Vibrionaceae</taxon>
        <taxon>Vibrio</taxon>
    </lineage>
</organism>
<dbReference type="Proteomes" id="UP001295462">
    <property type="component" value="Unassembled WGS sequence"/>
</dbReference>
<keyword evidence="1" id="KW-0732">Signal</keyword>
<dbReference type="AlphaFoldDB" id="A0AAU9QWI3"/>
<accession>A0AAU9QWI3</accession>
<dbReference type="EMBL" id="CAKMUD010000127">
    <property type="protein sequence ID" value="CAH1603327.1"/>
    <property type="molecule type" value="Genomic_DNA"/>
</dbReference>
<reference evidence="2" key="1">
    <citation type="submission" date="2022-01" db="EMBL/GenBank/DDBJ databases">
        <authorList>
            <person name="Lagorce A."/>
        </authorList>
    </citation>
    <scope>NUCLEOTIDE SEQUENCE</scope>
    <source>
        <strain evidence="2">Th15_F1_A12</strain>
    </source>
</reference>
<proteinExistence type="predicted"/>
<sequence length="80" mass="8596">MNKCLLALAMVSLNSYSATATMGWSGVVPSIAQVPANITVEKETVHFDLNGKHVELSVTNLTKDQIIIDQANVPMLALDL</sequence>
<name>A0AAU9QWI3_9VIBR</name>
<evidence type="ECO:0000313" key="2">
    <source>
        <dbReference type="EMBL" id="CAH1603327.1"/>
    </source>
</evidence>
<protein>
    <submittedName>
        <fullName evidence="2">Uncharacterized protein</fullName>
    </submittedName>
</protein>
<feature type="signal peptide" evidence="1">
    <location>
        <begin position="1"/>
        <end position="20"/>
    </location>
</feature>
<feature type="chain" id="PRO_5043639345" evidence="1">
    <location>
        <begin position="21"/>
        <end position="80"/>
    </location>
</feature>
<dbReference type="RefSeq" id="WP_409590312.1">
    <property type="nucleotide sequence ID" value="NZ_CAKMTZ010000137.1"/>
</dbReference>
<comment type="caution">
    <text evidence="2">The sequence shown here is derived from an EMBL/GenBank/DDBJ whole genome shotgun (WGS) entry which is preliminary data.</text>
</comment>
<gene>
    <name evidence="2" type="ORF">THF1A12_70046</name>
</gene>
<evidence type="ECO:0000256" key="1">
    <source>
        <dbReference type="SAM" id="SignalP"/>
    </source>
</evidence>